<dbReference type="PANTHER" id="PTHR35184:SF1">
    <property type="entry name" value="INTEGRAL MEMBRANE PROTEIN"/>
    <property type="match status" value="1"/>
</dbReference>
<accession>A0A9P8I317</accession>
<keyword evidence="4" id="KW-1185">Reference proteome</keyword>
<dbReference type="Proteomes" id="UP000698800">
    <property type="component" value="Unassembled WGS sequence"/>
</dbReference>
<evidence type="ECO:0000313" key="3">
    <source>
        <dbReference type="EMBL" id="KAH0537480.1"/>
    </source>
</evidence>
<feature type="transmembrane region" description="Helical" evidence="2">
    <location>
        <begin position="184"/>
        <end position="208"/>
    </location>
</feature>
<feature type="compositionally biased region" description="Basic and acidic residues" evidence="1">
    <location>
        <begin position="413"/>
        <end position="423"/>
    </location>
</feature>
<feature type="region of interest" description="Disordered" evidence="1">
    <location>
        <begin position="345"/>
        <end position="429"/>
    </location>
</feature>
<feature type="transmembrane region" description="Helical" evidence="2">
    <location>
        <begin position="41"/>
        <end position="60"/>
    </location>
</feature>
<evidence type="ECO:0000313" key="4">
    <source>
        <dbReference type="Proteomes" id="UP000698800"/>
    </source>
</evidence>
<evidence type="ECO:0000256" key="1">
    <source>
        <dbReference type="SAM" id="MobiDB-lite"/>
    </source>
</evidence>
<name>A0A9P8I317_9PEZI</name>
<keyword evidence="2" id="KW-0472">Membrane</keyword>
<reference evidence="3" key="1">
    <citation type="submission" date="2021-03" db="EMBL/GenBank/DDBJ databases">
        <title>Comparative genomics and phylogenomic investigation of the class Geoglossomycetes provide insights into ecological specialization and systematics.</title>
        <authorList>
            <person name="Melie T."/>
            <person name="Pirro S."/>
            <person name="Miller A.N."/>
            <person name="Quandt A."/>
        </authorList>
    </citation>
    <scope>NUCLEOTIDE SEQUENCE</scope>
    <source>
        <strain evidence="3">GBOQ0MN5Z8</strain>
    </source>
</reference>
<feature type="transmembrane region" description="Helical" evidence="2">
    <location>
        <begin position="220"/>
        <end position="239"/>
    </location>
</feature>
<dbReference type="InterPro" id="IPR021460">
    <property type="entry name" value="DUF3112"/>
</dbReference>
<feature type="transmembrane region" description="Helical" evidence="2">
    <location>
        <begin position="139"/>
        <end position="164"/>
    </location>
</feature>
<keyword evidence="2" id="KW-0812">Transmembrane</keyword>
<dbReference type="AlphaFoldDB" id="A0A9P8I317"/>
<dbReference type="EMBL" id="JAGHQL010000144">
    <property type="protein sequence ID" value="KAH0537480.1"/>
    <property type="molecule type" value="Genomic_DNA"/>
</dbReference>
<dbReference type="PANTHER" id="PTHR35184">
    <property type="entry name" value="YALI0C10208P"/>
    <property type="match status" value="1"/>
</dbReference>
<protein>
    <submittedName>
        <fullName evidence="3">Uncharacterized protein</fullName>
    </submittedName>
</protein>
<comment type="caution">
    <text evidence="3">The sequence shown here is derived from an EMBL/GenBank/DDBJ whole genome shotgun (WGS) entry which is preliminary data.</text>
</comment>
<dbReference type="OrthoDB" id="3357002at2759"/>
<keyword evidence="2" id="KW-1133">Transmembrane helix</keyword>
<feature type="transmembrane region" description="Helical" evidence="2">
    <location>
        <begin position="259"/>
        <end position="277"/>
    </location>
</feature>
<organism evidence="3 4">
    <name type="scientific">Glutinoglossum americanum</name>
    <dbReference type="NCBI Taxonomy" id="1670608"/>
    <lineage>
        <taxon>Eukaryota</taxon>
        <taxon>Fungi</taxon>
        <taxon>Dikarya</taxon>
        <taxon>Ascomycota</taxon>
        <taxon>Pezizomycotina</taxon>
        <taxon>Geoglossomycetes</taxon>
        <taxon>Geoglossales</taxon>
        <taxon>Geoglossaceae</taxon>
        <taxon>Glutinoglossum</taxon>
    </lineage>
</organism>
<feature type="compositionally biased region" description="Polar residues" evidence="1">
    <location>
        <begin position="345"/>
        <end position="355"/>
    </location>
</feature>
<evidence type="ECO:0000256" key="2">
    <source>
        <dbReference type="SAM" id="Phobius"/>
    </source>
</evidence>
<feature type="transmembrane region" description="Helical" evidence="2">
    <location>
        <begin position="96"/>
        <end position="119"/>
    </location>
</feature>
<sequence length="429" mass="48101">MEFLKLLLPRSDEPQPAETDHKPYPSAFAILGGHPTVSIDVPVTLAFLALYIACGIAHISIHHLNSKRGHKFHLSGLTFDFCLARTLWAAKPNSVHIAITSEILVNAGTVMLFAINAMFSQRIIRAVHPKFGWNKYLRWFFIFFYSSIVIVVTMNITSLVTYHYTLNPKVMKQCRDIQLFGICWYTFLAIFPVPFVGIGCAIPSSAHVEKFGTGRFRSKALLVCLAAFVLTLGTGFRAVTAFFERPLDNPAWFHRRGSFYFFVFTVEIMVIIIYAIVRVDRRFHVPDGSKGPGDYGGPKMHEENIGSLDALMWDEEVFECPSCSHRSSMRTSLVLSRATRASSFNGSQLHITTTRPQSQSGPPAPASPLMQSHSPLGQEAPLIPMSQPMTQNDWDVPGISQADVQYPRPLVHPQHDDRIEYIPHQKSAP</sequence>
<gene>
    <name evidence="3" type="ORF">FGG08_005743</name>
</gene>
<dbReference type="Pfam" id="PF11309">
    <property type="entry name" value="DUF3112"/>
    <property type="match status" value="2"/>
</dbReference>
<proteinExistence type="predicted"/>